<feature type="compositionally biased region" description="Low complexity" evidence="4">
    <location>
        <begin position="358"/>
        <end position="369"/>
    </location>
</feature>
<dbReference type="GO" id="GO:0003735">
    <property type="term" value="F:structural constituent of ribosome"/>
    <property type="evidence" value="ECO:0007669"/>
    <property type="project" value="TreeGrafter"/>
</dbReference>
<evidence type="ECO:0000259" key="5">
    <source>
        <dbReference type="Pfam" id="PF17777"/>
    </source>
</evidence>
<comment type="similarity">
    <text evidence="1">Belongs to the universal ribosomal protein uL10 family.</text>
</comment>
<dbReference type="FunFam" id="3.90.105.20:FF:000001">
    <property type="entry name" value="60S acidic ribosomal protein P0"/>
    <property type="match status" value="1"/>
</dbReference>
<dbReference type="RefSeq" id="XP_004360815.1">
    <property type="nucleotide sequence ID" value="XM_004360758.1"/>
</dbReference>
<organism evidence="6 7">
    <name type="scientific">Cavenderia fasciculata</name>
    <name type="common">Slime mold</name>
    <name type="synonym">Dictyostelium fasciculatum</name>
    <dbReference type="NCBI Taxonomy" id="261658"/>
    <lineage>
        <taxon>Eukaryota</taxon>
        <taxon>Amoebozoa</taxon>
        <taxon>Evosea</taxon>
        <taxon>Eumycetozoa</taxon>
        <taxon>Dictyostelia</taxon>
        <taxon>Acytosteliales</taxon>
        <taxon>Cavenderiaceae</taxon>
        <taxon>Cavenderia</taxon>
    </lineage>
</organism>
<sequence length="702" mass="78691">MIAPRSILANYSSVKYNNNNHHSTTSFQYNNKNQQHNNISYYATSTSTSTTTKKDGMFENLDSKQSMIKEVENPSEGDLYNLRFQNILHFMEKVSAGMTEEEIKTVFPEFTMKQSKVLSQPQPLDWLSDELQSAITNRDYAKLNPYHYIWPASSILTKLRVRWSTWREIIALDRSKLEKKLIAEFHKFWSTVENCDQAKLEEYRKNGTQFPIEKFRDLFHTFKKEGIDYEFVYEDVQVIFSENRVTIPYVTVKAHYFVKASFRVPGGGVGMDKSIPVNFYVPIHWGAILPAYESPESAPEEIDFDKVLEWKPMKLPMVGKIDELAAEKRQLFQDYTEQYFEQVRSNLDIYLAKKYDPKTTSTTDQPQQQQDKDKSSSKSKNAGHYSVVFCKDGFEMSGGASKRKSNFMEKATKLFSTYNKMIIAHADFVGSNQLQKIRVALRGKGAMLMGKKTLVRKCVKSVMESKPELESLIPHLKSNTAVIFAKDSLSEIKEIIKKIRVGAPAKAGVIAPQDVHVPKGPTGLEPTQVNFLQELKIATKINRGQIDIESDIHLIKTGQKVGASEATLLQKLNIKPFTYGLEPLIVYDEGACYSPSISEEDLITKFKSGVANIAGISLAIGYPTVASVPHSVMDAYKSLLAIALTTEITFPAADKFKAALSAAPVAAAPVAAAPAAASAPAAKVKEEPKEESDDDMGMGLFD</sequence>
<proteinExistence type="inferred from homology"/>
<evidence type="ECO:0000256" key="3">
    <source>
        <dbReference type="ARBA" id="ARBA00023274"/>
    </source>
</evidence>
<dbReference type="PANTHER" id="PTHR45699:SF3">
    <property type="entry name" value="LARGE RIBOSOMAL SUBUNIT PROTEIN UL10"/>
    <property type="match status" value="1"/>
</dbReference>
<evidence type="ECO:0000256" key="2">
    <source>
        <dbReference type="ARBA" id="ARBA00022980"/>
    </source>
</evidence>
<dbReference type="Gene3D" id="3.30.70.1730">
    <property type="match status" value="1"/>
</dbReference>
<dbReference type="SUPFAM" id="SSF160369">
    <property type="entry name" value="Ribosomal protein L10-like"/>
    <property type="match status" value="1"/>
</dbReference>
<dbReference type="Pfam" id="PF00466">
    <property type="entry name" value="Ribosomal_L10"/>
    <property type="match status" value="1"/>
</dbReference>
<dbReference type="InterPro" id="IPR040637">
    <property type="entry name" value="Ribosomal_uL10-like_insert"/>
</dbReference>
<keyword evidence="7" id="KW-1185">Reference proteome</keyword>
<keyword evidence="2" id="KW-0689">Ribosomal protein</keyword>
<dbReference type="Pfam" id="PF00428">
    <property type="entry name" value="Ribosomal_60s"/>
    <property type="match status" value="1"/>
</dbReference>
<protein>
    <submittedName>
        <fullName evidence="6">Ribosomal acidic phosphoprotein P0</fullName>
    </submittedName>
</protein>
<feature type="region of interest" description="Disordered" evidence="4">
    <location>
        <begin position="673"/>
        <end position="702"/>
    </location>
</feature>
<gene>
    <name evidence="6" type="primary">rplP0</name>
    <name evidence="6" type="ORF">DFA_05094</name>
</gene>
<dbReference type="STRING" id="1054147.F4PNB1"/>
<dbReference type="KEGG" id="dfa:DFA_05094"/>
<feature type="compositionally biased region" description="Low complexity" evidence="4">
    <location>
        <begin position="673"/>
        <end position="682"/>
    </location>
</feature>
<dbReference type="Pfam" id="PF17777">
    <property type="entry name" value="RL10P_insert"/>
    <property type="match status" value="1"/>
</dbReference>
<dbReference type="GO" id="GO:0002181">
    <property type="term" value="P:cytoplasmic translation"/>
    <property type="evidence" value="ECO:0007669"/>
    <property type="project" value="TreeGrafter"/>
</dbReference>
<evidence type="ECO:0000313" key="7">
    <source>
        <dbReference type="Proteomes" id="UP000007797"/>
    </source>
</evidence>
<reference evidence="7" key="1">
    <citation type="journal article" date="2011" name="Genome Res.">
        <title>Phylogeny-wide analysis of social amoeba genomes highlights ancient origins for complex intercellular communication.</title>
        <authorList>
            <person name="Heidel A.J."/>
            <person name="Lawal H.M."/>
            <person name="Felder M."/>
            <person name="Schilde C."/>
            <person name="Helps N.R."/>
            <person name="Tunggal B."/>
            <person name="Rivero F."/>
            <person name="John U."/>
            <person name="Schleicher M."/>
            <person name="Eichinger L."/>
            <person name="Platzer M."/>
            <person name="Noegel A.A."/>
            <person name="Schaap P."/>
            <person name="Gloeckner G."/>
        </authorList>
    </citation>
    <scope>NUCLEOTIDE SEQUENCE [LARGE SCALE GENOMIC DNA]</scope>
    <source>
        <strain evidence="7">SH3</strain>
    </source>
</reference>
<dbReference type="GeneID" id="14875718"/>
<keyword evidence="3" id="KW-0687">Ribonucleoprotein</keyword>
<dbReference type="EMBL" id="GL883008">
    <property type="protein sequence ID" value="EGG22964.1"/>
    <property type="molecule type" value="Genomic_DNA"/>
</dbReference>
<evidence type="ECO:0000313" key="6">
    <source>
        <dbReference type="EMBL" id="EGG22964.1"/>
    </source>
</evidence>
<dbReference type="InterPro" id="IPR043141">
    <property type="entry name" value="Ribosomal_uL10-like_sf"/>
</dbReference>
<dbReference type="InterPro" id="IPR043164">
    <property type="entry name" value="Ribosomal_uL10-like_insert_sf"/>
</dbReference>
<dbReference type="Proteomes" id="UP000007797">
    <property type="component" value="Unassembled WGS sequence"/>
</dbReference>
<dbReference type="GO" id="GO:0070180">
    <property type="term" value="F:large ribosomal subunit rRNA binding"/>
    <property type="evidence" value="ECO:0007669"/>
    <property type="project" value="TreeGrafter"/>
</dbReference>
<accession>F4PNB1</accession>
<dbReference type="PANTHER" id="PTHR45699">
    <property type="entry name" value="60S ACIDIC RIBOSOMAL PROTEIN P0"/>
    <property type="match status" value="1"/>
</dbReference>
<evidence type="ECO:0000256" key="4">
    <source>
        <dbReference type="SAM" id="MobiDB-lite"/>
    </source>
</evidence>
<dbReference type="OrthoDB" id="10259902at2759"/>
<dbReference type="InterPro" id="IPR001790">
    <property type="entry name" value="Ribosomal_uL10"/>
</dbReference>
<dbReference type="GO" id="GO:0000027">
    <property type="term" value="P:ribosomal large subunit assembly"/>
    <property type="evidence" value="ECO:0007669"/>
    <property type="project" value="TreeGrafter"/>
</dbReference>
<feature type="domain" description="Large ribosomal subunit protein uL10-like insertion" evidence="5">
    <location>
        <begin position="505"/>
        <end position="574"/>
    </location>
</feature>
<dbReference type="GO" id="GO:0022625">
    <property type="term" value="C:cytosolic large ribosomal subunit"/>
    <property type="evidence" value="ECO:0007669"/>
    <property type="project" value="TreeGrafter"/>
</dbReference>
<dbReference type="Gene3D" id="3.90.105.20">
    <property type="match status" value="1"/>
</dbReference>
<evidence type="ECO:0000256" key="1">
    <source>
        <dbReference type="ARBA" id="ARBA00008889"/>
    </source>
</evidence>
<feature type="region of interest" description="Disordered" evidence="4">
    <location>
        <begin position="358"/>
        <end position="380"/>
    </location>
</feature>
<dbReference type="AlphaFoldDB" id="F4PNB1"/>
<dbReference type="CDD" id="cd05795">
    <property type="entry name" value="Ribosomal_P0_L10e"/>
    <property type="match status" value="1"/>
</dbReference>
<dbReference type="InterPro" id="IPR050323">
    <property type="entry name" value="Ribosomal_protein_uL10"/>
</dbReference>
<name>F4PNB1_CACFS</name>